<dbReference type="AlphaFoldDB" id="A0A9W7NKX4"/>
<proteinExistence type="predicted"/>
<name>A0A9W7NKX4_9PROT</name>
<sequence>MMDLRNFRDIRGRILLFEALHRPLIQVECAEGADIYTHEANLNFAYILCLSQIGDIRTAPDLSSALISTIKEYEGTIRKARSPTFDTPLNLKVFQAITALVRA</sequence>
<keyword evidence="2" id="KW-1185">Reference proteome</keyword>
<protein>
    <submittedName>
        <fullName evidence="1">Uncharacterized protein</fullName>
    </submittedName>
</protein>
<organism evidence="1 2">
    <name type="scientific">Roseomonas genomospecies 6</name>
    <dbReference type="NCBI Taxonomy" id="214106"/>
    <lineage>
        <taxon>Bacteria</taxon>
        <taxon>Pseudomonadati</taxon>
        <taxon>Pseudomonadota</taxon>
        <taxon>Alphaproteobacteria</taxon>
        <taxon>Acetobacterales</taxon>
        <taxon>Roseomonadaceae</taxon>
        <taxon>Roseomonas</taxon>
    </lineage>
</organism>
<comment type="caution">
    <text evidence="1">The sequence shown here is derived from an EMBL/GenBank/DDBJ whole genome shotgun (WGS) entry which is preliminary data.</text>
</comment>
<dbReference type="Proteomes" id="UP000480854">
    <property type="component" value="Unassembled WGS sequence"/>
</dbReference>
<evidence type="ECO:0000313" key="2">
    <source>
        <dbReference type="Proteomes" id="UP000480854"/>
    </source>
</evidence>
<dbReference type="EMBL" id="QOKW01000005">
    <property type="protein sequence ID" value="KAA0681805.1"/>
    <property type="molecule type" value="Genomic_DNA"/>
</dbReference>
<accession>A0A9W7NKX4</accession>
<gene>
    <name evidence="1" type="ORF">DS843_08490</name>
</gene>
<evidence type="ECO:0000313" key="1">
    <source>
        <dbReference type="EMBL" id="KAA0681805.1"/>
    </source>
</evidence>
<reference evidence="1 2" key="1">
    <citation type="submission" date="2018-07" db="EMBL/GenBank/DDBJ databases">
        <title>Genome sequence of Azospirillum sp. ATCC 49961.</title>
        <authorList>
            <person name="Sant'Anna F.H."/>
            <person name="Baldani J.I."/>
            <person name="Zilli J.E."/>
            <person name="Reis V.M."/>
            <person name="Hartmann A."/>
            <person name="Cruz L."/>
            <person name="de Souza E.M."/>
            <person name="de Oliveira Pedrosa F."/>
            <person name="Passaglia L.M.P."/>
        </authorList>
    </citation>
    <scope>NUCLEOTIDE SEQUENCE [LARGE SCALE GENOMIC DNA]</scope>
    <source>
        <strain evidence="1 2">ATCC 49961</strain>
    </source>
</reference>